<evidence type="ECO:0000313" key="3">
    <source>
        <dbReference type="Proteomes" id="UP001303760"/>
    </source>
</evidence>
<feature type="region of interest" description="Disordered" evidence="1">
    <location>
        <begin position="1"/>
        <end position="63"/>
    </location>
</feature>
<comment type="caution">
    <text evidence="2">The sequence shown here is derived from an EMBL/GenBank/DDBJ whole genome shotgun (WGS) entry which is preliminary data.</text>
</comment>
<dbReference type="AlphaFoldDB" id="A0AAN7C5A7"/>
<protein>
    <submittedName>
        <fullName evidence="2">Uncharacterized protein</fullName>
    </submittedName>
</protein>
<reference evidence="2" key="2">
    <citation type="submission" date="2023-05" db="EMBL/GenBank/DDBJ databases">
        <authorList>
            <consortium name="Lawrence Berkeley National Laboratory"/>
            <person name="Steindorff A."/>
            <person name="Hensen N."/>
            <person name="Bonometti L."/>
            <person name="Westerberg I."/>
            <person name="Brannstrom I.O."/>
            <person name="Guillou S."/>
            <person name="Cros-Aarteil S."/>
            <person name="Calhoun S."/>
            <person name="Haridas S."/>
            <person name="Kuo A."/>
            <person name="Mondo S."/>
            <person name="Pangilinan J."/>
            <person name="Riley R."/>
            <person name="Labutti K."/>
            <person name="Andreopoulos B."/>
            <person name="Lipzen A."/>
            <person name="Chen C."/>
            <person name="Yanf M."/>
            <person name="Daum C."/>
            <person name="Ng V."/>
            <person name="Clum A."/>
            <person name="Ohm R."/>
            <person name="Martin F."/>
            <person name="Silar P."/>
            <person name="Natvig D."/>
            <person name="Lalanne C."/>
            <person name="Gautier V."/>
            <person name="Ament-Velasquez S.L."/>
            <person name="Kruys A."/>
            <person name="Hutchinson M.I."/>
            <person name="Powell A.J."/>
            <person name="Barry K."/>
            <person name="Miller A.N."/>
            <person name="Grigoriev I.V."/>
            <person name="Debuchy R."/>
            <person name="Gladieux P."/>
            <person name="Thoren M.H."/>
            <person name="Johannesson H."/>
        </authorList>
    </citation>
    <scope>NUCLEOTIDE SEQUENCE</scope>
    <source>
        <strain evidence="2">CBS 532.94</strain>
    </source>
</reference>
<feature type="compositionally biased region" description="Basic and acidic residues" evidence="1">
    <location>
        <begin position="1"/>
        <end position="10"/>
    </location>
</feature>
<dbReference type="EMBL" id="MU860261">
    <property type="protein sequence ID" value="KAK4235510.1"/>
    <property type="molecule type" value="Genomic_DNA"/>
</dbReference>
<feature type="compositionally biased region" description="Basic and acidic residues" evidence="1">
    <location>
        <begin position="224"/>
        <end position="242"/>
    </location>
</feature>
<feature type="compositionally biased region" description="Polar residues" evidence="1">
    <location>
        <begin position="11"/>
        <end position="27"/>
    </location>
</feature>
<dbReference type="Proteomes" id="UP001303760">
    <property type="component" value="Unassembled WGS sequence"/>
</dbReference>
<feature type="region of interest" description="Disordered" evidence="1">
    <location>
        <begin position="109"/>
        <end position="242"/>
    </location>
</feature>
<sequence length="242" mass="25013">MANDPPRDITRLSSPDPATSDGNSSVQVHFDSLSNRGRSIGIASRSSSVRPSPSRAVESSLARQATANSISSLFSSQSSSQPPQNDRVLPEDLLRDLIAVTESSGNAFSGVVHGVKRPRDGEATDEPLPKRDKLTEELDRMVMSQPAQAPITVSSGSSALSASATAAQAPPANGAPTSGPGNPVVAPWTRGTLAIRTPRRPPPGMGNGAAMPLGSLQETLEPGHPADDESDHPSDGSDGQKT</sequence>
<proteinExistence type="predicted"/>
<name>A0AAN7C5A7_9PEZI</name>
<reference evidence="2" key="1">
    <citation type="journal article" date="2023" name="Mol. Phylogenet. Evol.">
        <title>Genome-scale phylogeny and comparative genomics of the fungal order Sordariales.</title>
        <authorList>
            <person name="Hensen N."/>
            <person name="Bonometti L."/>
            <person name="Westerberg I."/>
            <person name="Brannstrom I.O."/>
            <person name="Guillou S."/>
            <person name="Cros-Aarteil S."/>
            <person name="Calhoun S."/>
            <person name="Haridas S."/>
            <person name="Kuo A."/>
            <person name="Mondo S."/>
            <person name="Pangilinan J."/>
            <person name="Riley R."/>
            <person name="LaButti K."/>
            <person name="Andreopoulos B."/>
            <person name="Lipzen A."/>
            <person name="Chen C."/>
            <person name="Yan M."/>
            <person name="Daum C."/>
            <person name="Ng V."/>
            <person name="Clum A."/>
            <person name="Steindorff A."/>
            <person name="Ohm R.A."/>
            <person name="Martin F."/>
            <person name="Silar P."/>
            <person name="Natvig D.O."/>
            <person name="Lalanne C."/>
            <person name="Gautier V."/>
            <person name="Ament-Velasquez S.L."/>
            <person name="Kruys A."/>
            <person name="Hutchinson M.I."/>
            <person name="Powell A.J."/>
            <person name="Barry K."/>
            <person name="Miller A.N."/>
            <person name="Grigoriev I.V."/>
            <person name="Debuchy R."/>
            <person name="Gladieux P."/>
            <person name="Hiltunen Thoren M."/>
            <person name="Johannesson H."/>
        </authorList>
    </citation>
    <scope>NUCLEOTIDE SEQUENCE</scope>
    <source>
        <strain evidence="2">CBS 532.94</strain>
    </source>
</reference>
<feature type="compositionally biased region" description="Low complexity" evidence="1">
    <location>
        <begin position="154"/>
        <end position="176"/>
    </location>
</feature>
<feature type="compositionally biased region" description="Low complexity" evidence="1">
    <location>
        <begin position="71"/>
        <end position="80"/>
    </location>
</feature>
<keyword evidence="3" id="KW-1185">Reference proteome</keyword>
<feature type="region of interest" description="Disordered" evidence="1">
    <location>
        <begin position="71"/>
        <end position="90"/>
    </location>
</feature>
<evidence type="ECO:0000256" key="1">
    <source>
        <dbReference type="SAM" id="MobiDB-lite"/>
    </source>
</evidence>
<accession>A0AAN7C5A7</accession>
<feature type="compositionally biased region" description="Low complexity" evidence="1">
    <location>
        <begin position="34"/>
        <end position="60"/>
    </location>
</feature>
<evidence type="ECO:0000313" key="2">
    <source>
        <dbReference type="EMBL" id="KAK4235510.1"/>
    </source>
</evidence>
<feature type="compositionally biased region" description="Basic and acidic residues" evidence="1">
    <location>
        <begin position="117"/>
        <end position="140"/>
    </location>
</feature>
<gene>
    <name evidence="2" type="ORF">C8A03DRAFT_17767</name>
</gene>
<organism evidence="2 3">
    <name type="scientific">Achaetomium macrosporum</name>
    <dbReference type="NCBI Taxonomy" id="79813"/>
    <lineage>
        <taxon>Eukaryota</taxon>
        <taxon>Fungi</taxon>
        <taxon>Dikarya</taxon>
        <taxon>Ascomycota</taxon>
        <taxon>Pezizomycotina</taxon>
        <taxon>Sordariomycetes</taxon>
        <taxon>Sordariomycetidae</taxon>
        <taxon>Sordariales</taxon>
        <taxon>Chaetomiaceae</taxon>
        <taxon>Achaetomium</taxon>
    </lineage>
</organism>